<dbReference type="Proteomes" id="UP001633002">
    <property type="component" value="Unassembled WGS sequence"/>
</dbReference>
<evidence type="ECO:0000313" key="1">
    <source>
        <dbReference type="EMBL" id="KAL3689918.1"/>
    </source>
</evidence>
<accession>A0ABD3HET8</accession>
<gene>
    <name evidence="1" type="ORF">R1sor_016227</name>
</gene>
<comment type="caution">
    <text evidence="1">The sequence shown here is derived from an EMBL/GenBank/DDBJ whole genome shotgun (WGS) entry which is preliminary data.</text>
</comment>
<protein>
    <submittedName>
        <fullName evidence="1">Uncharacterized protein</fullName>
    </submittedName>
</protein>
<keyword evidence="2" id="KW-1185">Reference proteome</keyword>
<organism evidence="1 2">
    <name type="scientific">Riccia sorocarpa</name>
    <dbReference type="NCBI Taxonomy" id="122646"/>
    <lineage>
        <taxon>Eukaryota</taxon>
        <taxon>Viridiplantae</taxon>
        <taxon>Streptophyta</taxon>
        <taxon>Embryophyta</taxon>
        <taxon>Marchantiophyta</taxon>
        <taxon>Marchantiopsida</taxon>
        <taxon>Marchantiidae</taxon>
        <taxon>Marchantiales</taxon>
        <taxon>Ricciaceae</taxon>
        <taxon>Riccia</taxon>
    </lineage>
</organism>
<dbReference type="EMBL" id="JBJQOH010000004">
    <property type="protein sequence ID" value="KAL3689918.1"/>
    <property type="molecule type" value="Genomic_DNA"/>
</dbReference>
<sequence length="382" mass="42863">MKVLMHLLGSDCCEHFFSRVGGMSGYERNYDFADLIDCASGLNRLAAMEYGEENLQMGKTHAKQQTIWGKLHPLVAGESEANLSDFIGLRSDAEFVDALKKGLQEAQGLLILLNMAPHTGVRDQTWWKASWASEKDLGVFAKANDAGGSDSEEDDGADDLTVLGHEARHVMSEVLQQVCSEEEVTKFDPLVAYDGHSIYKATLVSQLVGNPTLSKDRLTRIKQSIYFNGVKHRPRADGVPVCILDIGSDCGVLFDTENRSRSTRSKKGRGRVTVSKDVWIGRAQKIRRRYNGKCGKTRQEIDLLDRPVATAGEGSSCQVLFNWYSPVINSREKFTYDHTDLQWIDLESVITVVRMKVEHNVRQIWCLDANDRTRKDEFVQSV</sequence>
<dbReference type="AlphaFoldDB" id="A0ABD3HET8"/>
<reference evidence="1 2" key="1">
    <citation type="submission" date="2024-09" db="EMBL/GenBank/DDBJ databases">
        <title>Chromosome-scale assembly of Riccia sorocarpa.</title>
        <authorList>
            <person name="Paukszto L."/>
        </authorList>
    </citation>
    <scope>NUCLEOTIDE SEQUENCE [LARGE SCALE GENOMIC DNA]</scope>
    <source>
        <strain evidence="1">LP-2024</strain>
        <tissue evidence="1">Aerial parts of the thallus</tissue>
    </source>
</reference>
<name>A0ABD3HET8_9MARC</name>
<evidence type="ECO:0000313" key="2">
    <source>
        <dbReference type="Proteomes" id="UP001633002"/>
    </source>
</evidence>
<proteinExistence type="predicted"/>